<evidence type="ECO:0000256" key="1">
    <source>
        <dbReference type="SAM" id="MobiDB-lite"/>
    </source>
</evidence>
<feature type="region of interest" description="Disordered" evidence="1">
    <location>
        <begin position="119"/>
        <end position="138"/>
    </location>
</feature>
<gene>
    <name evidence="2" type="ORF">CFOL_v3_02460</name>
</gene>
<dbReference type="InParanoid" id="A0A1Q3AT55"/>
<dbReference type="Proteomes" id="UP000187406">
    <property type="component" value="Unassembled WGS sequence"/>
</dbReference>
<proteinExistence type="predicted"/>
<keyword evidence="3" id="KW-1185">Reference proteome</keyword>
<dbReference type="EMBL" id="BDDD01000091">
    <property type="protein sequence ID" value="GAV58927.1"/>
    <property type="molecule type" value="Genomic_DNA"/>
</dbReference>
<protein>
    <submittedName>
        <fullName evidence="2">Uncharacterized protein</fullName>
    </submittedName>
</protein>
<comment type="caution">
    <text evidence="2">The sequence shown here is derived from an EMBL/GenBank/DDBJ whole genome shotgun (WGS) entry which is preliminary data.</text>
</comment>
<sequence length="260" mass="29971">MRHKLFKRKESQKRGSPIPNFNNFAPLLETRTRILAVEKERVTIQWAAPLRSPADKRDSNKYCRYHRDYGHDTEECRHLKNHIEDLIRKGHIRKYVDRDAPQGRREPEQQPRGVIHTISGGVASGGDHSRGRKANARQTFSVQQQHKHGKRLKIGGEEEVISFSEVYLEGVRLPHDDLVVVTLQVDLFTIKRILLDTLCQIQVQMTFLVVDTPSPYNAIIGRPNLNMMEVIVSTRHLVVKFLTRFGIGQVKGDQQVTRQC</sequence>
<accession>A0A1Q3AT55</accession>
<evidence type="ECO:0000313" key="3">
    <source>
        <dbReference type="Proteomes" id="UP000187406"/>
    </source>
</evidence>
<name>A0A1Q3AT55_CEPFO</name>
<dbReference type="PANTHER" id="PTHR33240">
    <property type="entry name" value="OS08G0508500 PROTEIN"/>
    <property type="match status" value="1"/>
</dbReference>
<reference evidence="3" key="1">
    <citation type="submission" date="2016-04" db="EMBL/GenBank/DDBJ databases">
        <title>Cephalotus genome sequencing.</title>
        <authorList>
            <person name="Fukushima K."/>
            <person name="Hasebe M."/>
            <person name="Fang X."/>
        </authorList>
    </citation>
    <scope>NUCLEOTIDE SEQUENCE [LARGE SCALE GENOMIC DNA]</scope>
    <source>
        <strain evidence="3">cv. St1</strain>
    </source>
</reference>
<dbReference type="PANTHER" id="PTHR33240:SF15">
    <property type="entry name" value="GAG-PRO-LIKE PROTEIN"/>
    <property type="match status" value="1"/>
</dbReference>
<organism evidence="2 3">
    <name type="scientific">Cephalotus follicularis</name>
    <name type="common">Albany pitcher plant</name>
    <dbReference type="NCBI Taxonomy" id="3775"/>
    <lineage>
        <taxon>Eukaryota</taxon>
        <taxon>Viridiplantae</taxon>
        <taxon>Streptophyta</taxon>
        <taxon>Embryophyta</taxon>
        <taxon>Tracheophyta</taxon>
        <taxon>Spermatophyta</taxon>
        <taxon>Magnoliopsida</taxon>
        <taxon>eudicotyledons</taxon>
        <taxon>Gunneridae</taxon>
        <taxon>Pentapetalae</taxon>
        <taxon>rosids</taxon>
        <taxon>fabids</taxon>
        <taxon>Oxalidales</taxon>
        <taxon>Cephalotaceae</taxon>
        <taxon>Cephalotus</taxon>
    </lineage>
</organism>
<dbReference type="AlphaFoldDB" id="A0A1Q3AT55"/>
<evidence type="ECO:0000313" key="2">
    <source>
        <dbReference type="EMBL" id="GAV58927.1"/>
    </source>
</evidence>
<dbReference type="OrthoDB" id="1752268at2759"/>